<reference evidence="2 3" key="1">
    <citation type="journal article" date="2005" name="Int. J. Syst. Evol. Microbiol.">
        <title>Halobacillus yeomjeoni sp. nov., isolated from a marine solar saltern in Korea.</title>
        <authorList>
            <person name="Yoon J.H."/>
            <person name="Kang S.J."/>
            <person name="Lee C.H."/>
            <person name="Oh H.W."/>
            <person name="Oh T.K."/>
        </authorList>
    </citation>
    <scope>NUCLEOTIDE SEQUENCE [LARGE SCALE GENOMIC DNA]</scope>
    <source>
        <strain evidence="2 3">KCTC 3957</strain>
    </source>
</reference>
<organism evidence="2 3">
    <name type="scientific">Halobacillus yeomjeoni</name>
    <dbReference type="NCBI Taxonomy" id="311194"/>
    <lineage>
        <taxon>Bacteria</taxon>
        <taxon>Bacillati</taxon>
        <taxon>Bacillota</taxon>
        <taxon>Bacilli</taxon>
        <taxon>Bacillales</taxon>
        <taxon>Bacillaceae</taxon>
        <taxon>Halobacillus</taxon>
    </lineage>
</organism>
<dbReference type="RefSeq" id="WP_197316099.1">
    <property type="nucleotide sequence ID" value="NZ_JADZSC010000001.1"/>
</dbReference>
<feature type="domain" description="Serine aminopeptidase S33" evidence="1">
    <location>
        <begin position="28"/>
        <end position="145"/>
    </location>
</feature>
<name>A0A931HU84_9BACI</name>
<sequence>MARTSWNTYTARDFTTLQFALHQNSMNEVDTAVILIHGITAELPHQEKFADALQMEADVYLPILRGYDQLNERGDLQYVGQYDDDLFDFVHFIKKKGYKKLLLTGHSMGAANILRLMKKNPDIADHYFFLSPFFHPNLPVYYDDATDQFKGETNVDYKVYEKRAMILMTLYKLKVPYLSHEKVAEIPDEFDESGRLDLSFRLMASRFLEEIPNDIFHGIEEKVHTFVGTDDEVIQPFELESWYENTFSLHLNIIRGTDHNHILHHPRLHERLAAEVKNNG</sequence>
<evidence type="ECO:0000313" key="2">
    <source>
        <dbReference type="EMBL" id="MBH0229493.1"/>
    </source>
</evidence>
<dbReference type="InterPro" id="IPR022742">
    <property type="entry name" value="Hydrolase_4"/>
</dbReference>
<dbReference type="InterPro" id="IPR029058">
    <property type="entry name" value="AB_hydrolase_fold"/>
</dbReference>
<keyword evidence="2" id="KW-0378">Hydrolase</keyword>
<dbReference type="EMBL" id="JADZSC010000001">
    <property type="protein sequence ID" value="MBH0229493.1"/>
    <property type="molecule type" value="Genomic_DNA"/>
</dbReference>
<dbReference type="Proteomes" id="UP000614490">
    <property type="component" value="Unassembled WGS sequence"/>
</dbReference>
<dbReference type="SUPFAM" id="SSF53474">
    <property type="entry name" value="alpha/beta-Hydrolases"/>
    <property type="match status" value="1"/>
</dbReference>
<keyword evidence="3" id="KW-1185">Reference proteome</keyword>
<evidence type="ECO:0000313" key="3">
    <source>
        <dbReference type="Proteomes" id="UP000614490"/>
    </source>
</evidence>
<dbReference type="Pfam" id="PF12146">
    <property type="entry name" value="Hydrolase_4"/>
    <property type="match status" value="1"/>
</dbReference>
<accession>A0A931HU84</accession>
<protein>
    <submittedName>
        <fullName evidence="2">Alpha/beta hydrolase</fullName>
    </submittedName>
</protein>
<proteinExistence type="predicted"/>
<dbReference type="AlphaFoldDB" id="A0A931HU84"/>
<comment type="caution">
    <text evidence="2">The sequence shown here is derived from an EMBL/GenBank/DDBJ whole genome shotgun (WGS) entry which is preliminary data.</text>
</comment>
<evidence type="ECO:0000259" key="1">
    <source>
        <dbReference type="Pfam" id="PF12146"/>
    </source>
</evidence>
<dbReference type="Gene3D" id="3.40.50.1820">
    <property type="entry name" value="alpha/beta hydrolase"/>
    <property type="match status" value="1"/>
</dbReference>
<gene>
    <name evidence="2" type="ORF">H0267_04620</name>
</gene>
<dbReference type="GO" id="GO:0016787">
    <property type="term" value="F:hydrolase activity"/>
    <property type="evidence" value="ECO:0007669"/>
    <property type="project" value="UniProtKB-KW"/>
</dbReference>